<dbReference type="SMART" id="SM00249">
    <property type="entry name" value="PHD"/>
    <property type="match status" value="4"/>
</dbReference>
<gene>
    <name evidence="13" type="primary">LOC100199160</name>
</gene>
<dbReference type="PANTHER" id="PTHR13703">
    <property type="entry name" value="SMAD"/>
    <property type="match status" value="1"/>
</dbReference>
<evidence type="ECO:0000313" key="12">
    <source>
        <dbReference type="Proteomes" id="UP001652625"/>
    </source>
</evidence>
<dbReference type="InterPro" id="IPR013019">
    <property type="entry name" value="MAD_homology_MH1"/>
</dbReference>
<dbReference type="Pfam" id="PF00628">
    <property type="entry name" value="PHD"/>
    <property type="match status" value="1"/>
</dbReference>
<keyword evidence="6" id="KW-0804">Transcription</keyword>
<evidence type="ECO:0000313" key="13">
    <source>
        <dbReference type="RefSeq" id="XP_065666834.1"/>
    </source>
</evidence>
<feature type="domain" description="MH1" evidence="11">
    <location>
        <begin position="208"/>
        <end position="337"/>
    </location>
</feature>
<dbReference type="Gene3D" id="3.30.40.10">
    <property type="entry name" value="Zinc/RING finger domain, C3HC4 (zinc finger)"/>
    <property type="match status" value="4"/>
</dbReference>
<dbReference type="Proteomes" id="UP001652625">
    <property type="component" value="Chromosome 11"/>
</dbReference>
<keyword evidence="3 8" id="KW-0863">Zinc-finger</keyword>
<feature type="region of interest" description="Disordered" evidence="9">
    <location>
        <begin position="140"/>
        <end position="184"/>
    </location>
</feature>
<dbReference type="SUPFAM" id="SSF56366">
    <property type="entry name" value="SMAD MH1 domain"/>
    <property type="match status" value="2"/>
</dbReference>
<accession>A0ABM4CY13</accession>
<dbReference type="InterPro" id="IPR001965">
    <property type="entry name" value="Znf_PHD"/>
</dbReference>
<dbReference type="Pfam" id="PF03165">
    <property type="entry name" value="MH1"/>
    <property type="match status" value="2"/>
</dbReference>
<dbReference type="CDD" id="cd10492">
    <property type="entry name" value="MH1_SMAD_4"/>
    <property type="match status" value="2"/>
</dbReference>
<feature type="domain" description="PHD-type" evidence="10">
    <location>
        <begin position="653"/>
        <end position="705"/>
    </location>
</feature>
<feature type="domain" description="PHD-type" evidence="10">
    <location>
        <begin position="702"/>
        <end position="752"/>
    </location>
</feature>
<evidence type="ECO:0000256" key="7">
    <source>
        <dbReference type="ARBA" id="ARBA00023242"/>
    </source>
</evidence>
<dbReference type="PANTHER" id="PTHR13703:SF45">
    <property type="entry name" value="MOTHERS AGAINST DECAPENTAPLEGIC HOMOLOG"/>
    <property type="match status" value="1"/>
</dbReference>
<name>A0ABM4CY13_HYDVU</name>
<evidence type="ECO:0000256" key="4">
    <source>
        <dbReference type="ARBA" id="ARBA00022833"/>
    </source>
</evidence>
<proteinExistence type="predicted"/>
<evidence type="ECO:0000256" key="8">
    <source>
        <dbReference type="PROSITE-ProRule" id="PRU00146"/>
    </source>
</evidence>
<evidence type="ECO:0000256" key="5">
    <source>
        <dbReference type="ARBA" id="ARBA00023015"/>
    </source>
</evidence>
<organism evidence="12 13">
    <name type="scientific">Hydra vulgaris</name>
    <name type="common">Hydra</name>
    <name type="synonym">Hydra attenuata</name>
    <dbReference type="NCBI Taxonomy" id="6087"/>
    <lineage>
        <taxon>Eukaryota</taxon>
        <taxon>Metazoa</taxon>
        <taxon>Cnidaria</taxon>
        <taxon>Hydrozoa</taxon>
        <taxon>Hydroidolina</taxon>
        <taxon>Anthoathecata</taxon>
        <taxon>Aplanulata</taxon>
        <taxon>Hydridae</taxon>
        <taxon>Hydra</taxon>
    </lineage>
</organism>
<keyword evidence="2" id="KW-0479">Metal-binding</keyword>
<dbReference type="InterPro" id="IPR019786">
    <property type="entry name" value="Zinc_finger_PHD-type_CS"/>
</dbReference>
<dbReference type="Pfam" id="PF13771">
    <property type="entry name" value="zf-HC5HC2H"/>
    <property type="match status" value="1"/>
</dbReference>
<dbReference type="InterPro" id="IPR013083">
    <property type="entry name" value="Znf_RING/FYVE/PHD"/>
</dbReference>
<feature type="domain" description="MH1" evidence="11">
    <location>
        <begin position="2"/>
        <end position="130"/>
    </location>
</feature>
<keyword evidence="7" id="KW-0539">Nucleus</keyword>
<evidence type="ECO:0000256" key="1">
    <source>
        <dbReference type="ARBA" id="ARBA00004123"/>
    </source>
</evidence>
<evidence type="ECO:0000259" key="10">
    <source>
        <dbReference type="PROSITE" id="PS50016"/>
    </source>
</evidence>
<feature type="compositionally biased region" description="Low complexity" evidence="9">
    <location>
        <begin position="164"/>
        <end position="174"/>
    </location>
</feature>
<dbReference type="InterPro" id="IPR011011">
    <property type="entry name" value="Znf_FYVE_PHD"/>
</dbReference>
<keyword evidence="4" id="KW-0862">Zinc</keyword>
<dbReference type="InterPro" id="IPR013790">
    <property type="entry name" value="Dwarfin"/>
</dbReference>
<dbReference type="Gene3D" id="3.90.520.10">
    <property type="entry name" value="SMAD MH1 domain"/>
    <property type="match status" value="2"/>
</dbReference>
<dbReference type="PROSITE" id="PS51075">
    <property type="entry name" value="MH1"/>
    <property type="match status" value="2"/>
</dbReference>
<evidence type="ECO:0000256" key="2">
    <source>
        <dbReference type="ARBA" id="ARBA00022723"/>
    </source>
</evidence>
<evidence type="ECO:0000256" key="9">
    <source>
        <dbReference type="SAM" id="MobiDB-lite"/>
    </source>
</evidence>
<reference evidence="13" key="1">
    <citation type="submission" date="2025-08" db="UniProtKB">
        <authorList>
            <consortium name="RefSeq"/>
        </authorList>
    </citation>
    <scope>IDENTIFICATION</scope>
</reference>
<feature type="domain" description="PHD-type" evidence="10">
    <location>
        <begin position="798"/>
        <end position="856"/>
    </location>
</feature>
<dbReference type="SUPFAM" id="SSF57903">
    <property type="entry name" value="FYVE/PHD zinc finger"/>
    <property type="match status" value="3"/>
</dbReference>
<keyword evidence="5" id="KW-0805">Transcription regulation</keyword>
<evidence type="ECO:0000259" key="11">
    <source>
        <dbReference type="PROSITE" id="PS51075"/>
    </source>
</evidence>
<dbReference type="SMART" id="SM00523">
    <property type="entry name" value="DWA"/>
    <property type="match status" value="2"/>
</dbReference>
<evidence type="ECO:0000256" key="3">
    <source>
        <dbReference type="ARBA" id="ARBA00022771"/>
    </source>
</evidence>
<dbReference type="InterPro" id="IPR003619">
    <property type="entry name" value="MAD_homology1_Dwarfin-type"/>
</dbReference>
<dbReference type="GeneID" id="100199160"/>
<keyword evidence="12" id="KW-1185">Reference proteome</keyword>
<dbReference type="PROSITE" id="PS01359">
    <property type="entry name" value="ZF_PHD_1"/>
    <property type="match status" value="1"/>
</dbReference>
<dbReference type="RefSeq" id="XP_065666834.1">
    <property type="nucleotide sequence ID" value="XM_065810762.1"/>
</dbReference>
<dbReference type="InterPro" id="IPR036578">
    <property type="entry name" value="SMAD_MH1_sf"/>
</dbReference>
<evidence type="ECO:0000256" key="6">
    <source>
        <dbReference type="ARBA" id="ARBA00023163"/>
    </source>
</evidence>
<sequence>MSIVVELLCYTTSYGEGGEAEKFARRAIESLIKKLRKKSDEFDSLIVAIKSKGRQPTKCVTIPRTLDGRLQVCERKGFPHVIYSRLFRWPDIHKMELRHLDNCQYAFDLKYDVVCVNPYHYDRISSSPIHQTILESTNINRSQHQVSQPPPLQSYLENKHSRSTSESTNESQSNLIPTNSRVSPPMPLAPSSLVYPNRTPCAADPFPIICQYLLCHSVTSNHDESIAPSFTKRAIESLVKKLKKRYIELDSLISAIVSNGRVETKCATVQRTLDGRLQVGEKKDFPHVIYTRIWRWPNIHKIELRSISTCLYGFDLKEGNVCVNPYHYERIKPPEWCSSHDILQISDAHTNRVPLFRDSSIYFNQFQESSSNTTHFQDREKTPHSTHFKIKSYSHNQDHSNSDTNSSIDEAMSLDENHYRTEGKHPSLEVDSGCQDACSSKYTMDLETNEAVCKTTSSVSNYSMSSREELYKSSFSSRCLKVCAFCACDEKNVWFHDKILRFGPISKLGKNLASSRGIFRPYLVNDGDSCSRTPSPMEREVSVEQINFLPIHIGYFFRSSINSVLDVDDYIWAHKKCWEWSQSSKFRSTVTLLESALNKVCSFCGNYGASINCCVDECNNAYHLPCSIASNTFQNFKSILLFCTAHLHEAKDQAICFKCGSNENMENLVSCNICHQNFHANCLKPNSNLGIKQKLTYHCDTCRQCFVCRNLLRNSISIECRFCGRNFHASCVEPLNSEREHINWQCRFCYTESLGRVRRKPVSHHSFESPYSRPILSPLSHHSAEASVSYIKDLELSKGRCTTCGEACIDKIKTQYIIQCKACDEYTHAICDRVPVELIEALEEKNLFICRRCRRTKIQKRGSKFNMIQTQMWSNEVPKPWSNLRSITNQSLKEDSKKRFEETASTIERLIEEDTPTIGTLLVTEPHLWSRFRIVYSFEYNNKV</sequence>
<dbReference type="PROSITE" id="PS50016">
    <property type="entry name" value="ZF_PHD_2"/>
    <property type="match status" value="3"/>
</dbReference>
<protein>
    <submittedName>
        <fullName evidence="13">Uncharacterized protein LOC100199160 isoform X2</fullName>
    </submittedName>
</protein>
<dbReference type="InterPro" id="IPR019787">
    <property type="entry name" value="Znf_PHD-finger"/>
</dbReference>
<comment type="subcellular location">
    <subcellularLocation>
        <location evidence="1">Nucleus</location>
    </subcellularLocation>
</comment>